<dbReference type="AlphaFoldDB" id="A0AAV7TL45"/>
<dbReference type="Proteomes" id="UP001066276">
    <property type="component" value="Chromosome 3_2"/>
</dbReference>
<organism evidence="1 2">
    <name type="scientific">Pleurodeles waltl</name>
    <name type="common">Iberian ribbed newt</name>
    <dbReference type="NCBI Taxonomy" id="8319"/>
    <lineage>
        <taxon>Eukaryota</taxon>
        <taxon>Metazoa</taxon>
        <taxon>Chordata</taxon>
        <taxon>Craniata</taxon>
        <taxon>Vertebrata</taxon>
        <taxon>Euteleostomi</taxon>
        <taxon>Amphibia</taxon>
        <taxon>Batrachia</taxon>
        <taxon>Caudata</taxon>
        <taxon>Salamandroidea</taxon>
        <taxon>Salamandridae</taxon>
        <taxon>Pleurodelinae</taxon>
        <taxon>Pleurodeles</taxon>
    </lineage>
</organism>
<name>A0AAV7TL45_PLEWA</name>
<protein>
    <submittedName>
        <fullName evidence="1">Uncharacterized protein</fullName>
    </submittedName>
</protein>
<evidence type="ECO:0000313" key="1">
    <source>
        <dbReference type="EMBL" id="KAJ1176513.1"/>
    </source>
</evidence>
<dbReference type="EMBL" id="JANPWB010000006">
    <property type="protein sequence ID" value="KAJ1176513.1"/>
    <property type="molecule type" value="Genomic_DNA"/>
</dbReference>
<keyword evidence="2" id="KW-1185">Reference proteome</keyword>
<reference evidence="1" key="1">
    <citation type="journal article" date="2022" name="bioRxiv">
        <title>Sequencing and chromosome-scale assembly of the giantPleurodeles waltlgenome.</title>
        <authorList>
            <person name="Brown T."/>
            <person name="Elewa A."/>
            <person name="Iarovenko S."/>
            <person name="Subramanian E."/>
            <person name="Araus A.J."/>
            <person name="Petzold A."/>
            <person name="Susuki M."/>
            <person name="Suzuki K.-i.T."/>
            <person name="Hayashi T."/>
            <person name="Toyoda A."/>
            <person name="Oliveira C."/>
            <person name="Osipova E."/>
            <person name="Leigh N.D."/>
            <person name="Simon A."/>
            <person name="Yun M.H."/>
        </authorList>
    </citation>
    <scope>NUCLEOTIDE SEQUENCE</scope>
    <source>
        <strain evidence="1">20211129_DDA</strain>
        <tissue evidence="1">Liver</tissue>
    </source>
</reference>
<sequence length="98" mass="11494">MAYTTRISHCIPELSSINHEKIKNTDEVQMEEKKTEVQAFIEHINFTENSVDEDDFWFQLSRLYHKYADHLPALVVQKEVDKVCFKEKVLGNLPQGQV</sequence>
<evidence type="ECO:0000313" key="2">
    <source>
        <dbReference type="Proteomes" id="UP001066276"/>
    </source>
</evidence>
<accession>A0AAV7TL45</accession>
<proteinExistence type="predicted"/>
<comment type="caution">
    <text evidence="1">The sequence shown here is derived from an EMBL/GenBank/DDBJ whole genome shotgun (WGS) entry which is preliminary data.</text>
</comment>
<gene>
    <name evidence="1" type="ORF">NDU88_001791</name>
</gene>